<name>A0A0A9HSL0_ARUDO</name>
<accession>A0A0A9HSL0</accession>
<dbReference type="EMBL" id="GBRH01158199">
    <property type="protein sequence ID" value="JAE39697.1"/>
    <property type="molecule type" value="Transcribed_RNA"/>
</dbReference>
<proteinExistence type="predicted"/>
<reference evidence="1" key="1">
    <citation type="submission" date="2014-09" db="EMBL/GenBank/DDBJ databases">
        <authorList>
            <person name="Magalhaes I.L.F."/>
            <person name="Oliveira U."/>
            <person name="Santos F.R."/>
            <person name="Vidigal T.H.D.A."/>
            <person name="Brescovit A.D."/>
            <person name="Santos A.J."/>
        </authorList>
    </citation>
    <scope>NUCLEOTIDE SEQUENCE</scope>
    <source>
        <tissue evidence="1">Shoot tissue taken approximately 20 cm above the soil surface</tissue>
    </source>
</reference>
<protein>
    <submittedName>
        <fullName evidence="1">Uncharacterized protein</fullName>
    </submittedName>
</protein>
<organism evidence="1">
    <name type="scientific">Arundo donax</name>
    <name type="common">Giant reed</name>
    <name type="synonym">Donax arundinaceus</name>
    <dbReference type="NCBI Taxonomy" id="35708"/>
    <lineage>
        <taxon>Eukaryota</taxon>
        <taxon>Viridiplantae</taxon>
        <taxon>Streptophyta</taxon>
        <taxon>Embryophyta</taxon>
        <taxon>Tracheophyta</taxon>
        <taxon>Spermatophyta</taxon>
        <taxon>Magnoliopsida</taxon>
        <taxon>Liliopsida</taxon>
        <taxon>Poales</taxon>
        <taxon>Poaceae</taxon>
        <taxon>PACMAD clade</taxon>
        <taxon>Arundinoideae</taxon>
        <taxon>Arundineae</taxon>
        <taxon>Arundo</taxon>
    </lineage>
</organism>
<evidence type="ECO:0000313" key="1">
    <source>
        <dbReference type="EMBL" id="JAE39697.1"/>
    </source>
</evidence>
<sequence length="13" mass="1653">MPRREKRAAPRRE</sequence>
<reference evidence="1" key="2">
    <citation type="journal article" date="2015" name="Data Brief">
        <title>Shoot transcriptome of the giant reed, Arundo donax.</title>
        <authorList>
            <person name="Barrero R.A."/>
            <person name="Guerrero F.D."/>
            <person name="Moolhuijzen P."/>
            <person name="Goolsby J.A."/>
            <person name="Tidwell J."/>
            <person name="Bellgard S.E."/>
            <person name="Bellgard M.I."/>
        </authorList>
    </citation>
    <scope>NUCLEOTIDE SEQUENCE</scope>
    <source>
        <tissue evidence="1">Shoot tissue taken approximately 20 cm above the soil surface</tissue>
    </source>
</reference>